<keyword evidence="2" id="KW-0378">Hydrolase</keyword>
<comment type="caution">
    <text evidence="5">The sequence shown here is derived from an EMBL/GenBank/DDBJ whole genome shotgun (WGS) entry which is preliminary data.</text>
</comment>
<evidence type="ECO:0000313" key="6">
    <source>
        <dbReference type="Proteomes" id="UP001596163"/>
    </source>
</evidence>
<dbReference type="InterPro" id="IPR012337">
    <property type="entry name" value="RNaseH-like_sf"/>
</dbReference>
<gene>
    <name evidence="5" type="ORF">ACFPIK_08610</name>
</gene>
<organism evidence="5 6">
    <name type="scientific">Algoriphagus aquatilis</name>
    <dbReference type="NCBI Taxonomy" id="490186"/>
    <lineage>
        <taxon>Bacteria</taxon>
        <taxon>Pseudomonadati</taxon>
        <taxon>Bacteroidota</taxon>
        <taxon>Cytophagia</taxon>
        <taxon>Cytophagales</taxon>
        <taxon>Cyclobacteriaceae</taxon>
        <taxon>Algoriphagus</taxon>
    </lineage>
</organism>
<dbReference type="Gene3D" id="3.30.420.10">
    <property type="entry name" value="Ribonuclease H-like superfamily/Ribonuclease H"/>
    <property type="match status" value="1"/>
</dbReference>
<keyword evidence="1" id="KW-0540">Nuclease</keyword>
<dbReference type="Proteomes" id="UP001596163">
    <property type="component" value="Unassembled WGS sequence"/>
</dbReference>
<dbReference type="SUPFAM" id="SSF53098">
    <property type="entry name" value="Ribonuclease H-like"/>
    <property type="match status" value="1"/>
</dbReference>
<name>A0ABW0BVA9_9BACT</name>
<keyword evidence="3" id="KW-0269">Exonuclease</keyword>
<dbReference type="PANTHER" id="PTHR30231:SF4">
    <property type="entry name" value="PROTEIN NEN2"/>
    <property type="match status" value="1"/>
</dbReference>
<reference evidence="6" key="1">
    <citation type="journal article" date="2019" name="Int. J. Syst. Evol. Microbiol.">
        <title>The Global Catalogue of Microorganisms (GCM) 10K type strain sequencing project: providing services to taxonomists for standard genome sequencing and annotation.</title>
        <authorList>
            <consortium name="The Broad Institute Genomics Platform"/>
            <consortium name="The Broad Institute Genome Sequencing Center for Infectious Disease"/>
            <person name="Wu L."/>
            <person name="Ma J."/>
        </authorList>
    </citation>
    <scope>NUCLEOTIDE SEQUENCE [LARGE SCALE GENOMIC DNA]</scope>
    <source>
        <strain evidence="6">CGMCC 1.7030</strain>
    </source>
</reference>
<proteinExistence type="predicted"/>
<evidence type="ECO:0000256" key="2">
    <source>
        <dbReference type="ARBA" id="ARBA00022801"/>
    </source>
</evidence>
<dbReference type="CDD" id="cd06127">
    <property type="entry name" value="DEDDh"/>
    <property type="match status" value="1"/>
</dbReference>
<evidence type="ECO:0000256" key="1">
    <source>
        <dbReference type="ARBA" id="ARBA00022722"/>
    </source>
</evidence>
<dbReference type="InterPro" id="IPR036397">
    <property type="entry name" value="RNaseH_sf"/>
</dbReference>
<evidence type="ECO:0000259" key="4">
    <source>
        <dbReference type="SMART" id="SM00479"/>
    </source>
</evidence>
<dbReference type="InterPro" id="IPR013520">
    <property type="entry name" value="Ribonucl_H"/>
</dbReference>
<feature type="domain" description="Exonuclease" evidence="4">
    <location>
        <begin position="38"/>
        <end position="212"/>
    </location>
</feature>
<evidence type="ECO:0000313" key="5">
    <source>
        <dbReference type="EMBL" id="MFC5191828.1"/>
    </source>
</evidence>
<accession>A0ABW0BVA9</accession>
<keyword evidence="6" id="KW-1185">Reference proteome</keyword>
<dbReference type="SMART" id="SM00479">
    <property type="entry name" value="EXOIII"/>
    <property type="match status" value="1"/>
</dbReference>
<sequence>MTWWKFWKAATPKTSFVQTYLEATTDRIPGIRKVDQLNFTVLDTETSGLDPAKDSILSFGGVKISQAKILVNQAVEWYPIATDSGKKTAAIHGLVTVPNTLSKEDFAKNFLDYIDNSIIVGHHIGFDLEILKTLLKPFGITQLKNPVIDTYHLAIRLEQGPMQDMSNVKHDDYSLDALCRRYQLSPDDRHTAAGDAFLTAQLFLKLLAKAQSKGITTFQSLLS</sequence>
<dbReference type="PANTHER" id="PTHR30231">
    <property type="entry name" value="DNA POLYMERASE III SUBUNIT EPSILON"/>
    <property type="match status" value="1"/>
</dbReference>
<protein>
    <submittedName>
        <fullName evidence="5">PolC-type DNA polymerase III</fullName>
    </submittedName>
</protein>
<evidence type="ECO:0000256" key="3">
    <source>
        <dbReference type="ARBA" id="ARBA00022839"/>
    </source>
</evidence>
<dbReference type="Pfam" id="PF00929">
    <property type="entry name" value="RNase_T"/>
    <property type="match status" value="1"/>
</dbReference>
<dbReference type="EMBL" id="JBHSKS010000005">
    <property type="protein sequence ID" value="MFC5191828.1"/>
    <property type="molecule type" value="Genomic_DNA"/>
</dbReference>
<dbReference type="RefSeq" id="WP_377914241.1">
    <property type="nucleotide sequence ID" value="NZ_JBHSKS010000005.1"/>
</dbReference>